<keyword evidence="4" id="KW-1185">Reference proteome</keyword>
<dbReference type="SUPFAM" id="SSF56935">
    <property type="entry name" value="Porins"/>
    <property type="match status" value="1"/>
</dbReference>
<gene>
    <name evidence="3" type="ORF">Kalk_17155</name>
</gene>
<name>A0A2K9LNY2_9GAMM</name>
<dbReference type="GO" id="GO:0016020">
    <property type="term" value="C:membrane"/>
    <property type="evidence" value="ECO:0007669"/>
    <property type="project" value="InterPro"/>
</dbReference>
<dbReference type="InterPro" id="IPR033900">
    <property type="entry name" value="Gram_neg_porin_domain"/>
</dbReference>
<dbReference type="OrthoDB" id="197869at2"/>
<dbReference type="KEGG" id="kak:Kalk_17155"/>
<dbReference type="InterPro" id="IPR023614">
    <property type="entry name" value="Porin_dom_sf"/>
</dbReference>
<dbReference type="AlphaFoldDB" id="A0A2K9LNY2"/>
<evidence type="ECO:0000256" key="1">
    <source>
        <dbReference type="SAM" id="SignalP"/>
    </source>
</evidence>
<sequence>MKKHTFKVSLLAAAVGLAAGSAMATELRIDGFANIVAGQMISDSEDGSLYGYDEDLSFSPETNYGIQFRGDLDDGLSITGQIVGRGNEDYDAKVTWAYLTYEISDELSLKAGRSRVPYFMYSDFLDIGYAYHWIRPPQAVYDLGFENQDGITLDYLTEIGDWSSRVTVMVGRSDSDVDLDGDGTNESRIRILNQVGGAWSVNYDWFTARIAYFTSRVDIPVDDLATLSQGIKDYDAGLALAVPGYQAGTLDDTADKVVYDQDMAQFAGIGFSADYDNIIAVAEYTQVRIDDAPLEDRDTWYISAGYRINQFTVFGTYEKYNYNAKTDEVEKFANAAPITGVPALDGARAGILAGLPDVFSGEKDSEGMGIGVRYNFHPSAAIKVELNQLDNKTDNTKPQSIAVATNIVF</sequence>
<feature type="signal peptide" evidence="1">
    <location>
        <begin position="1"/>
        <end position="24"/>
    </location>
</feature>
<evidence type="ECO:0000313" key="3">
    <source>
        <dbReference type="EMBL" id="AUM14048.1"/>
    </source>
</evidence>
<evidence type="ECO:0000313" key="4">
    <source>
        <dbReference type="Proteomes" id="UP000235116"/>
    </source>
</evidence>
<reference evidence="4" key="1">
    <citation type="submission" date="2017-08" db="EMBL/GenBank/DDBJ databases">
        <title>Direct submision.</title>
        <authorList>
            <person name="Kim S.-J."/>
            <person name="Rhee S.-K."/>
        </authorList>
    </citation>
    <scope>NUCLEOTIDE SEQUENCE [LARGE SCALE GENOMIC DNA]</scope>
    <source>
        <strain evidence="4">GI5</strain>
    </source>
</reference>
<keyword evidence="1" id="KW-0732">Signal</keyword>
<dbReference type="Pfam" id="PF13609">
    <property type="entry name" value="Porin_4"/>
    <property type="match status" value="1"/>
</dbReference>
<proteinExistence type="predicted"/>
<organism evidence="3 4">
    <name type="scientific">Ketobacter alkanivorans</name>
    <dbReference type="NCBI Taxonomy" id="1917421"/>
    <lineage>
        <taxon>Bacteria</taxon>
        <taxon>Pseudomonadati</taxon>
        <taxon>Pseudomonadota</taxon>
        <taxon>Gammaproteobacteria</taxon>
        <taxon>Pseudomonadales</taxon>
        <taxon>Ketobacteraceae</taxon>
        <taxon>Ketobacter</taxon>
    </lineage>
</organism>
<dbReference type="EMBL" id="CP022684">
    <property type="protein sequence ID" value="AUM14048.1"/>
    <property type="molecule type" value="Genomic_DNA"/>
</dbReference>
<feature type="chain" id="PRO_5014888370" description="Porin domain-containing protein" evidence="1">
    <location>
        <begin position="25"/>
        <end position="409"/>
    </location>
</feature>
<protein>
    <recommendedName>
        <fullName evidence="2">Porin domain-containing protein</fullName>
    </recommendedName>
</protein>
<feature type="domain" description="Porin" evidence="2">
    <location>
        <begin position="12"/>
        <end position="393"/>
    </location>
</feature>
<dbReference type="GO" id="GO:0015288">
    <property type="term" value="F:porin activity"/>
    <property type="evidence" value="ECO:0007669"/>
    <property type="project" value="InterPro"/>
</dbReference>
<dbReference type="Gene3D" id="2.40.160.10">
    <property type="entry name" value="Porin"/>
    <property type="match status" value="1"/>
</dbReference>
<dbReference type="RefSeq" id="WP_101895423.1">
    <property type="nucleotide sequence ID" value="NZ_CP022684.1"/>
</dbReference>
<dbReference type="Proteomes" id="UP000235116">
    <property type="component" value="Chromosome"/>
</dbReference>
<accession>A0A2K9LNY2</accession>
<evidence type="ECO:0000259" key="2">
    <source>
        <dbReference type="Pfam" id="PF13609"/>
    </source>
</evidence>